<organism evidence="1 2">
    <name type="scientific">Rhizophagus clarus</name>
    <dbReference type="NCBI Taxonomy" id="94130"/>
    <lineage>
        <taxon>Eukaryota</taxon>
        <taxon>Fungi</taxon>
        <taxon>Fungi incertae sedis</taxon>
        <taxon>Mucoromycota</taxon>
        <taxon>Glomeromycotina</taxon>
        <taxon>Glomeromycetes</taxon>
        <taxon>Glomerales</taxon>
        <taxon>Glomeraceae</taxon>
        <taxon>Rhizophagus</taxon>
    </lineage>
</organism>
<dbReference type="Proteomes" id="UP000247702">
    <property type="component" value="Unassembled WGS sequence"/>
</dbReference>
<accession>A0A2Z6Q4T0</accession>
<dbReference type="EMBL" id="BEXD01000001">
    <property type="protein sequence ID" value="GBB83152.1"/>
    <property type="molecule type" value="Genomic_DNA"/>
</dbReference>
<protein>
    <recommendedName>
        <fullName evidence="3">Alpha/beta hydrolase fold-3 domain-containing protein</fullName>
    </recommendedName>
</protein>
<evidence type="ECO:0008006" key="3">
    <source>
        <dbReference type="Google" id="ProtNLM"/>
    </source>
</evidence>
<reference evidence="1 2" key="1">
    <citation type="submission" date="2017-11" db="EMBL/GenBank/DDBJ databases">
        <title>The genome of Rhizophagus clarus HR1 reveals common genetic basis of auxotrophy among arbuscular mycorrhizal fungi.</title>
        <authorList>
            <person name="Kobayashi Y."/>
        </authorList>
    </citation>
    <scope>NUCLEOTIDE SEQUENCE [LARGE SCALE GENOMIC DNA]</scope>
    <source>
        <strain evidence="1 2">HR1</strain>
    </source>
</reference>
<evidence type="ECO:0000313" key="1">
    <source>
        <dbReference type="EMBL" id="GBB83152.1"/>
    </source>
</evidence>
<dbReference type="STRING" id="94130.A0A2Z6Q4T0"/>
<name>A0A2Z6Q4T0_9GLOM</name>
<proteinExistence type="predicted"/>
<dbReference type="Gene3D" id="3.40.50.1820">
    <property type="entry name" value="alpha/beta hydrolase"/>
    <property type="match status" value="1"/>
</dbReference>
<comment type="caution">
    <text evidence="1">The sequence shown here is derived from an EMBL/GenBank/DDBJ whole genome shotgun (WGS) entry which is preliminary data.</text>
</comment>
<keyword evidence="2" id="KW-1185">Reference proteome</keyword>
<dbReference type="SUPFAM" id="SSF53474">
    <property type="entry name" value="alpha/beta-Hydrolases"/>
    <property type="match status" value="1"/>
</dbReference>
<evidence type="ECO:0000313" key="2">
    <source>
        <dbReference type="Proteomes" id="UP000247702"/>
    </source>
</evidence>
<sequence>MLAESLCNFPPLLLTIGDDERLRDKTIYFAHRSSEPTKYKGPSYNAGKFEKSPFQTPTNTTLEIYEDMPHVFQFMEHASTEKSYERMAEFIDRVTNSLNESLLPSSYNYISAKGEISPSLKEYHKEVLKWEKIGILPSNAQN</sequence>
<dbReference type="InterPro" id="IPR029058">
    <property type="entry name" value="AB_hydrolase_fold"/>
</dbReference>
<gene>
    <name evidence="1" type="ORF">RclHR1_00010034</name>
</gene>
<dbReference type="AlphaFoldDB" id="A0A2Z6Q4T0"/>